<accession>A0A182PV69</accession>
<dbReference type="PROSITE" id="PS00028">
    <property type="entry name" value="ZINC_FINGER_C2H2_1"/>
    <property type="match status" value="7"/>
</dbReference>
<feature type="domain" description="C2H2-type" evidence="3">
    <location>
        <begin position="189"/>
        <end position="212"/>
    </location>
</feature>
<reference evidence="4" key="2">
    <citation type="submission" date="2020-05" db="UniProtKB">
        <authorList>
            <consortium name="EnsemblMetazoa"/>
        </authorList>
    </citation>
    <scope>IDENTIFICATION</scope>
    <source>
        <strain evidence="4">Epiroticus2</strain>
    </source>
</reference>
<dbReference type="PROSITE" id="PS50157">
    <property type="entry name" value="ZINC_FINGER_C2H2_2"/>
    <property type="match status" value="7"/>
</dbReference>
<reference evidence="5" key="1">
    <citation type="submission" date="2013-03" db="EMBL/GenBank/DDBJ databases">
        <title>The Genome Sequence of Anopheles epiroticus epiroticus2.</title>
        <authorList>
            <consortium name="The Broad Institute Genomics Platform"/>
            <person name="Neafsey D.E."/>
            <person name="Howell P."/>
            <person name="Walker B."/>
            <person name="Young S.K."/>
            <person name="Zeng Q."/>
            <person name="Gargeya S."/>
            <person name="Fitzgerald M."/>
            <person name="Haas B."/>
            <person name="Abouelleil A."/>
            <person name="Allen A.W."/>
            <person name="Alvarado L."/>
            <person name="Arachchi H.M."/>
            <person name="Berlin A.M."/>
            <person name="Chapman S.B."/>
            <person name="Gainer-Dewar J."/>
            <person name="Goldberg J."/>
            <person name="Griggs A."/>
            <person name="Gujja S."/>
            <person name="Hansen M."/>
            <person name="Howarth C."/>
            <person name="Imamovic A."/>
            <person name="Ireland A."/>
            <person name="Larimer J."/>
            <person name="McCowan C."/>
            <person name="Murphy C."/>
            <person name="Pearson M."/>
            <person name="Poon T.W."/>
            <person name="Priest M."/>
            <person name="Roberts A."/>
            <person name="Saif S."/>
            <person name="Shea T."/>
            <person name="Sisk P."/>
            <person name="Sykes S."/>
            <person name="Wortman J."/>
            <person name="Nusbaum C."/>
            <person name="Birren B."/>
        </authorList>
    </citation>
    <scope>NUCLEOTIDE SEQUENCE [LARGE SCALE GENOMIC DNA]</scope>
    <source>
        <strain evidence="5">Epiroticus2</strain>
    </source>
</reference>
<dbReference type="Gene3D" id="3.30.160.60">
    <property type="entry name" value="Classic Zinc Finger"/>
    <property type="match status" value="4"/>
</dbReference>
<feature type="domain" description="C2H2-type" evidence="3">
    <location>
        <begin position="103"/>
        <end position="126"/>
    </location>
</feature>
<dbReference type="Proteomes" id="UP000075885">
    <property type="component" value="Unassembled WGS sequence"/>
</dbReference>
<feature type="domain" description="C2H2-type" evidence="3">
    <location>
        <begin position="275"/>
        <end position="303"/>
    </location>
</feature>
<dbReference type="GO" id="GO:0003700">
    <property type="term" value="F:DNA-binding transcription factor activity"/>
    <property type="evidence" value="ECO:0007669"/>
    <property type="project" value="InterPro"/>
</dbReference>
<evidence type="ECO:0000313" key="5">
    <source>
        <dbReference type="Proteomes" id="UP000075885"/>
    </source>
</evidence>
<dbReference type="EnsemblMetazoa" id="AEPI010856-RA">
    <property type="protein sequence ID" value="AEPI010856-PA"/>
    <property type="gene ID" value="AEPI010856"/>
</dbReference>
<dbReference type="SMART" id="SM00355">
    <property type="entry name" value="ZnF_C2H2"/>
    <property type="match status" value="7"/>
</dbReference>
<dbReference type="Pfam" id="PF00096">
    <property type="entry name" value="zf-C2H2"/>
    <property type="match status" value="2"/>
</dbReference>
<dbReference type="GO" id="GO:0008270">
    <property type="term" value="F:zinc ion binding"/>
    <property type="evidence" value="ECO:0007669"/>
    <property type="project" value="UniProtKB-KW"/>
</dbReference>
<protein>
    <recommendedName>
        <fullName evidence="3">C2H2-type domain-containing protein</fullName>
    </recommendedName>
</protein>
<keyword evidence="5" id="KW-1185">Reference proteome</keyword>
<dbReference type="Pfam" id="PF13912">
    <property type="entry name" value="zf-C2H2_6"/>
    <property type="match status" value="1"/>
</dbReference>
<feature type="domain" description="C2H2-type" evidence="3">
    <location>
        <begin position="306"/>
        <end position="334"/>
    </location>
</feature>
<evidence type="ECO:0000313" key="4">
    <source>
        <dbReference type="EnsemblMetazoa" id="AEPI010856-PA"/>
    </source>
</evidence>
<dbReference type="STRING" id="199890.A0A182PV69"/>
<dbReference type="InterPro" id="IPR039970">
    <property type="entry name" value="TF_Grauzone"/>
</dbReference>
<dbReference type="VEuPathDB" id="VectorBase:AEPI010856"/>
<keyword evidence="1" id="KW-0862">Zinc</keyword>
<evidence type="ECO:0000256" key="1">
    <source>
        <dbReference type="PROSITE-ProRule" id="PRU00042"/>
    </source>
</evidence>
<evidence type="ECO:0000259" key="3">
    <source>
        <dbReference type="PROSITE" id="PS50157"/>
    </source>
</evidence>
<dbReference type="InterPro" id="IPR036236">
    <property type="entry name" value="Znf_C2H2_sf"/>
</dbReference>
<dbReference type="InterPro" id="IPR013087">
    <property type="entry name" value="Znf_C2H2_type"/>
</dbReference>
<dbReference type="SUPFAM" id="SSF57667">
    <property type="entry name" value="beta-beta-alpha zinc fingers"/>
    <property type="match status" value="4"/>
</dbReference>
<feature type="domain" description="C2H2-type" evidence="3">
    <location>
        <begin position="244"/>
        <end position="271"/>
    </location>
</feature>
<proteinExistence type="predicted"/>
<feature type="domain" description="C2H2-type" evidence="3">
    <location>
        <begin position="215"/>
        <end position="243"/>
    </location>
</feature>
<name>A0A182PV69_9DIPT</name>
<keyword evidence="1" id="KW-0479">Metal-binding</keyword>
<dbReference type="PANTHER" id="PTHR23225">
    <property type="entry name" value="ZINC FINGER PROTEIN"/>
    <property type="match status" value="1"/>
</dbReference>
<dbReference type="PANTHER" id="PTHR23225:SF2">
    <property type="entry name" value="AT09679P-RELATED"/>
    <property type="match status" value="1"/>
</dbReference>
<feature type="domain" description="C2H2-type" evidence="3">
    <location>
        <begin position="158"/>
        <end position="186"/>
    </location>
</feature>
<evidence type="ECO:0000256" key="2">
    <source>
        <dbReference type="SAM" id="MobiDB-lite"/>
    </source>
</evidence>
<feature type="region of interest" description="Disordered" evidence="2">
    <location>
        <begin position="28"/>
        <end position="61"/>
    </location>
</feature>
<dbReference type="AlphaFoldDB" id="A0A182PV69"/>
<organism evidence="4 5">
    <name type="scientific">Anopheles epiroticus</name>
    <dbReference type="NCBI Taxonomy" id="199890"/>
    <lineage>
        <taxon>Eukaryota</taxon>
        <taxon>Metazoa</taxon>
        <taxon>Ecdysozoa</taxon>
        <taxon>Arthropoda</taxon>
        <taxon>Hexapoda</taxon>
        <taxon>Insecta</taxon>
        <taxon>Pterygota</taxon>
        <taxon>Neoptera</taxon>
        <taxon>Endopterygota</taxon>
        <taxon>Diptera</taxon>
        <taxon>Nematocera</taxon>
        <taxon>Culicoidea</taxon>
        <taxon>Culicidae</taxon>
        <taxon>Anophelinae</taxon>
        <taxon>Anopheles</taxon>
    </lineage>
</organism>
<keyword evidence="1" id="KW-0863">Zinc-finger</keyword>
<sequence length="386" mass="43825">MPLDESVEDNDTKDTPTLIEVETEAMDQNWGFNKNEEEQSICPPESEDERWDQSSLEQESVNNLPSVKEIAQKRNAPHTAANTAKECDGNLSTERMVLQRYKLTCDLCSKPLTDFSELSKHYRQQHNVAGYLRCCNKKIVKKCWMIEHLQLHIDPDAFRCVKCAKSYSSSKVLKEHLKEVHASATERSFPCTTCGKAFVSRAHLNAHVMVAHGTVSCPQCDKVLASQGSLRKHLVSVHGEGEKHVCEVCARVFRSKQCFDTHRKTHDGSRQESKVQCDLCQAWLMDKYCLTKHMRRMHNEEDTDPAECGTCGKTLRNQNALSCHMWRAHSESRFECEWCKKQFKRPHHMRYATSDGLMRRITGTLVQGNIATSVTTAVTSSGGVTS</sequence>